<dbReference type="InterPro" id="IPR051990">
    <property type="entry name" value="CCPG1/PBIP1"/>
</dbReference>
<keyword evidence="4" id="KW-0472">Membrane</keyword>
<feature type="compositionally biased region" description="Basic and acidic residues" evidence="3">
    <location>
        <begin position="451"/>
        <end position="482"/>
    </location>
</feature>
<keyword evidence="1 2" id="KW-0175">Coiled coil</keyword>
<evidence type="ECO:0000313" key="5">
    <source>
        <dbReference type="Ensembl" id="ENSLLEP00000047693.1"/>
    </source>
</evidence>
<name>A0A8C5R707_9ANUR</name>
<keyword evidence="6" id="KW-1185">Reference proteome</keyword>
<keyword evidence="4" id="KW-0812">Transmembrane</keyword>
<feature type="compositionally biased region" description="Basic residues" evidence="3">
    <location>
        <begin position="761"/>
        <end position="770"/>
    </location>
</feature>
<keyword evidence="4" id="KW-1133">Transmembrane helix</keyword>
<reference evidence="5" key="2">
    <citation type="submission" date="2025-09" db="UniProtKB">
        <authorList>
            <consortium name="Ensembl"/>
        </authorList>
    </citation>
    <scope>IDENTIFICATION</scope>
</reference>
<dbReference type="AlphaFoldDB" id="A0A8C5R707"/>
<protein>
    <recommendedName>
        <fullName evidence="7">Pre-B-cell leukemia transcription factor-interacting protein 1</fullName>
    </recommendedName>
</protein>
<dbReference type="GO" id="GO:0016020">
    <property type="term" value="C:membrane"/>
    <property type="evidence" value="ECO:0007669"/>
    <property type="project" value="TreeGrafter"/>
</dbReference>
<evidence type="ECO:0000256" key="3">
    <source>
        <dbReference type="SAM" id="MobiDB-lite"/>
    </source>
</evidence>
<feature type="region of interest" description="Disordered" evidence="3">
    <location>
        <begin position="693"/>
        <end position="780"/>
    </location>
</feature>
<feature type="compositionally biased region" description="Basic and acidic residues" evidence="3">
    <location>
        <begin position="699"/>
        <end position="724"/>
    </location>
</feature>
<feature type="compositionally biased region" description="Basic and acidic residues" evidence="3">
    <location>
        <begin position="731"/>
        <end position="760"/>
    </location>
</feature>
<feature type="transmembrane region" description="Helical" evidence="4">
    <location>
        <begin position="12"/>
        <end position="34"/>
    </location>
</feature>
<dbReference type="PANTHER" id="PTHR28638:SF1">
    <property type="entry name" value="PRE-B-CELL LEUKEMIA TRANSCRIPTION FACTOR-INTERACTING PROTEIN 1"/>
    <property type="match status" value="1"/>
</dbReference>
<dbReference type="PANTHER" id="PTHR28638">
    <property type="entry name" value="CELL CYCLE PROGRESSION PROTEIN 1"/>
    <property type="match status" value="1"/>
</dbReference>
<dbReference type="OrthoDB" id="8947092at2759"/>
<feature type="compositionally biased region" description="Basic and acidic residues" evidence="3">
    <location>
        <begin position="528"/>
        <end position="555"/>
    </location>
</feature>
<evidence type="ECO:0008006" key="7">
    <source>
        <dbReference type="Google" id="ProtNLM"/>
    </source>
</evidence>
<feature type="compositionally biased region" description="Basic residues" evidence="3">
    <location>
        <begin position="556"/>
        <end position="565"/>
    </location>
</feature>
<dbReference type="Proteomes" id="UP000694569">
    <property type="component" value="Unplaced"/>
</dbReference>
<evidence type="ECO:0000256" key="1">
    <source>
        <dbReference type="ARBA" id="ARBA00023054"/>
    </source>
</evidence>
<evidence type="ECO:0000256" key="2">
    <source>
        <dbReference type="SAM" id="Coils"/>
    </source>
</evidence>
<feature type="coiled-coil region" evidence="2">
    <location>
        <begin position="282"/>
        <end position="326"/>
    </location>
</feature>
<feature type="compositionally biased region" description="Basic and acidic residues" evidence="3">
    <location>
        <begin position="489"/>
        <end position="509"/>
    </location>
</feature>
<proteinExistence type="predicted"/>
<sequence>MSFFSHCVHILLFGMSGIIKAFFIWFCLTSFPFLSFPDFSASISLTLLHTILLSHSTPIHTSCDRPLSLAPFLPPNYFISSSIYLHFYFFSCCLSYEELEEVSCSSSEDDAEGLRKRKVRGSPPVSVGASTKEAVAQEDDVGFGLTLNKCIIAALALIGIGFLALSGELSYTPETVIARSVSGEDGPPQAIVDIQEWMNQHAAQFSGDPGSFKVIGDLLDKVAKENQDIRHMQAKLQAQKEELESILRISEGETVSPAPLDDRLSNENLRLKEALLKEETAHLLAKEELQSLREKMETLDASSLEGQQLVSENSKLKEELDTAQNQIESFLPQKETLLAEALMLRQELDKQRSLVGTLRRDLESLIAQKSSPDVDEQQLQGKITDISNQLALEVQRSETWEKTYVEHAEKRKSQVGDYSPKEWKKAEKHGRTHNFSASGGEFRKHGKDHGKRLAEGERRESPHEEWKSRKHEHREEQRDQPGHKKHRHWEGEKRGEDHQATGNERGWKDKHSKHHHGEEGGGFHPRKGQKDFLHSATEDEDKRKHKEQGGKPHQKESHHKHHDHNKFWKKLSDHQYRIPEGCSGVEDCARKDGIDLFDVELKPVQRKQFEDVLHSYLAKTNFSKHLPGLVPLLDGFFEGHVFAHDKVRFRDFVDDVEDFLEELAKKETGSDDSVDDFEKYVYTHFFGEADSMNSSSRFAKKEAHKINGTNEDHWKKSSAHEPHNHPKKEHWKKEFEVERSPTEDPRSPDHKPPRKEYHDVHYHRHEHRPQKTTTNMSEKDPKTINLTNIKSTNTKINTSTRNSIQSTRVQMDIPTITGRGRPTLKWSTINVVLNLINLTMKRKKDTTRNTKSMTLMKRRKTGHTATIRTRTGRRKDVTRLVNTVNGNQSITGERLLNQSTHHLRMRETENTITNTITNTSISLTNKSTKKRLPAMCTRAVTIVIHTRSLKVKKR</sequence>
<accession>A0A8C5R707</accession>
<dbReference type="GeneTree" id="ENSGT00730000111747"/>
<feature type="region of interest" description="Disordered" evidence="3">
    <location>
        <begin position="408"/>
        <end position="565"/>
    </location>
</feature>
<feature type="compositionally biased region" description="Basic and acidic residues" evidence="3">
    <location>
        <begin position="408"/>
        <end position="425"/>
    </location>
</feature>
<evidence type="ECO:0000256" key="4">
    <source>
        <dbReference type="SAM" id="Phobius"/>
    </source>
</evidence>
<organism evidence="5 6">
    <name type="scientific">Leptobrachium leishanense</name>
    <name type="common">Leishan spiny toad</name>
    <dbReference type="NCBI Taxonomy" id="445787"/>
    <lineage>
        <taxon>Eukaryota</taxon>
        <taxon>Metazoa</taxon>
        <taxon>Chordata</taxon>
        <taxon>Craniata</taxon>
        <taxon>Vertebrata</taxon>
        <taxon>Euteleostomi</taxon>
        <taxon>Amphibia</taxon>
        <taxon>Batrachia</taxon>
        <taxon>Anura</taxon>
        <taxon>Pelobatoidea</taxon>
        <taxon>Megophryidae</taxon>
        <taxon>Leptobrachium</taxon>
    </lineage>
</organism>
<feature type="coiled-coil region" evidence="2">
    <location>
        <begin position="222"/>
        <end position="253"/>
    </location>
</feature>
<reference evidence="5" key="1">
    <citation type="submission" date="2025-08" db="UniProtKB">
        <authorList>
            <consortium name="Ensembl"/>
        </authorList>
    </citation>
    <scope>IDENTIFICATION</scope>
</reference>
<evidence type="ECO:0000313" key="6">
    <source>
        <dbReference type="Proteomes" id="UP000694569"/>
    </source>
</evidence>
<dbReference type="Ensembl" id="ENSLLET00000049563.1">
    <property type="protein sequence ID" value="ENSLLEP00000047693.1"/>
    <property type="gene ID" value="ENSLLEG00000030115.1"/>
</dbReference>